<dbReference type="PANTHER" id="PTHR48080">
    <property type="entry name" value="D-GALACTONATE DEHYDRATASE-RELATED"/>
    <property type="match status" value="1"/>
</dbReference>
<gene>
    <name evidence="3" type="ORF">SAMN04515671_3454</name>
</gene>
<evidence type="ECO:0000313" key="3">
    <source>
        <dbReference type="EMBL" id="SDP26013.1"/>
    </source>
</evidence>
<evidence type="ECO:0000313" key="4">
    <source>
        <dbReference type="Proteomes" id="UP000198741"/>
    </source>
</evidence>
<dbReference type="SUPFAM" id="SSF51604">
    <property type="entry name" value="Enolase C-terminal domain-like"/>
    <property type="match status" value="1"/>
</dbReference>
<accession>A0A1H0R8Z2</accession>
<dbReference type="PANTHER" id="PTHR48080:SF2">
    <property type="entry name" value="D-GALACTONATE DEHYDRATASE"/>
    <property type="match status" value="1"/>
</dbReference>
<dbReference type="InterPro" id="IPR029017">
    <property type="entry name" value="Enolase-like_N"/>
</dbReference>
<dbReference type="OrthoDB" id="9802699at2"/>
<evidence type="ECO:0000256" key="1">
    <source>
        <dbReference type="ARBA" id="ARBA00023239"/>
    </source>
</evidence>
<dbReference type="Proteomes" id="UP000198741">
    <property type="component" value="Chromosome I"/>
</dbReference>
<keyword evidence="4" id="KW-1185">Reference proteome</keyword>
<dbReference type="Gene3D" id="3.20.20.120">
    <property type="entry name" value="Enolase-like C-terminal domain"/>
    <property type="match status" value="1"/>
</dbReference>
<dbReference type="AlphaFoldDB" id="A0A1H0R8Z2"/>
<protein>
    <submittedName>
        <fullName evidence="3">Galactonate dehydratase</fullName>
    </submittedName>
</protein>
<proteinExistence type="predicted"/>
<dbReference type="CDD" id="cd03316">
    <property type="entry name" value="MR_like"/>
    <property type="match status" value="1"/>
</dbReference>
<organism evidence="3 4">
    <name type="scientific">Nakamurella panacisegetis</name>
    <dbReference type="NCBI Taxonomy" id="1090615"/>
    <lineage>
        <taxon>Bacteria</taxon>
        <taxon>Bacillati</taxon>
        <taxon>Actinomycetota</taxon>
        <taxon>Actinomycetes</taxon>
        <taxon>Nakamurellales</taxon>
        <taxon>Nakamurellaceae</taxon>
        <taxon>Nakamurella</taxon>
    </lineage>
</organism>
<dbReference type="InterPro" id="IPR013341">
    <property type="entry name" value="Mandelate_racemase_N_dom"/>
</dbReference>
<dbReference type="Pfam" id="PF13378">
    <property type="entry name" value="MR_MLE_C"/>
    <property type="match status" value="1"/>
</dbReference>
<dbReference type="RefSeq" id="WP_090478039.1">
    <property type="nucleotide sequence ID" value="NZ_LT629710.1"/>
</dbReference>
<feature type="domain" description="Mandelate racemase/muconate lactonizing enzyme C-terminal" evidence="2">
    <location>
        <begin position="137"/>
        <end position="254"/>
    </location>
</feature>
<dbReference type="SMART" id="SM00922">
    <property type="entry name" value="MR_MLE"/>
    <property type="match status" value="1"/>
</dbReference>
<dbReference type="GO" id="GO:0016829">
    <property type="term" value="F:lyase activity"/>
    <property type="evidence" value="ECO:0007669"/>
    <property type="project" value="UniProtKB-KW"/>
</dbReference>
<dbReference type="EMBL" id="LT629710">
    <property type="protein sequence ID" value="SDP26013.1"/>
    <property type="molecule type" value="Genomic_DNA"/>
</dbReference>
<sequence length="385" mass="42289">MRIREVVPWLIRSPVSYWGEFLFVEVRTDEGLSGWGEVTTTTRVANRTVARMVREVQDLLVGSDPGRIEQTWHRLFRAFTYLGSRGAATHLTSAIDIALWDIRGKALGLPIHDLLGGRVRDRLLLYTHPDQSRFATPGGLADEIGRITDSGHTAIKFDPFPHPPGVSPDNDGYLDGSLSRNLERQAVETATRIREAAGPDVELLVDAHARFDVPTAIRLARSLHEAADLHWFEEPVPPESLAALQQVRDQVTVPIAVGERLHTRWDFVPVLQAGVADFVMPDVTWTGGISELKKIATLAEAYYVPISPHDAAGPVNLVAGAHVMATVPNFYRLESSSFDLAVYNELLTTPLRNPGGSLELPHGPGLGIEFDMDHLRAAALEGFSG</sequence>
<keyword evidence="1" id="KW-0456">Lyase</keyword>
<name>A0A1H0R8Z2_9ACTN</name>
<dbReference type="Gene3D" id="3.30.390.10">
    <property type="entry name" value="Enolase-like, N-terminal domain"/>
    <property type="match status" value="1"/>
</dbReference>
<dbReference type="InterPro" id="IPR034593">
    <property type="entry name" value="DgoD-like"/>
</dbReference>
<dbReference type="InterPro" id="IPR029065">
    <property type="entry name" value="Enolase_C-like"/>
</dbReference>
<dbReference type="SFLD" id="SFLDG00179">
    <property type="entry name" value="mandelate_racemase"/>
    <property type="match status" value="1"/>
</dbReference>
<dbReference type="STRING" id="1090615.SAMN04515671_3454"/>
<dbReference type="Pfam" id="PF02746">
    <property type="entry name" value="MR_MLE_N"/>
    <property type="match status" value="1"/>
</dbReference>
<dbReference type="InterPro" id="IPR013342">
    <property type="entry name" value="Mandelate_racemase_C"/>
</dbReference>
<dbReference type="SFLD" id="SFLDS00001">
    <property type="entry name" value="Enolase"/>
    <property type="match status" value="1"/>
</dbReference>
<dbReference type="InterPro" id="IPR036849">
    <property type="entry name" value="Enolase-like_C_sf"/>
</dbReference>
<evidence type="ECO:0000259" key="2">
    <source>
        <dbReference type="SMART" id="SM00922"/>
    </source>
</evidence>
<reference evidence="3 4" key="1">
    <citation type="submission" date="2016-10" db="EMBL/GenBank/DDBJ databases">
        <authorList>
            <person name="de Groot N.N."/>
        </authorList>
    </citation>
    <scope>NUCLEOTIDE SEQUENCE [LARGE SCALE GENOMIC DNA]</scope>
    <source>
        <strain evidence="4">P4-7,KCTC 19426,CECT 7604</strain>
    </source>
</reference>
<dbReference type="SUPFAM" id="SSF54826">
    <property type="entry name" value="Enolase N-terminal domain-like"/>
    <property type="match status" value="1"/>
</dbReference>